<feature type="transmembrane region" description="Helical" evidence="2">
    <location>
        <begin position="505"/>
        <end position="530"/>
    </location>
</feature>
<proteinExistence type="predicted"/>
<keyword evidence="2" id="KW-0812">Transmembrane</keyword>
<dbReference type="OrthoDB" id="2624308at2759"/>
<feature type="compositionally biased region" description="Polar residues" evidence="1">
    <location>
        <begin position="34"/>
        <end position="45"/>
    </location>
</feature>
<keyword evidence="4" id="KW-1185">Reference proteome</keyword>
<evidence type="ECO:0000313" key="3">
    <source>
        <dbReference type="EMBL" id="KXH57525.1"/>
    </source>
</evidence>
<sequence>MRRKWYYRFALESTHERRPACRYPNLKKPRISPEISTENSNTSGNEPIEISLRTTHGRLLFRPQTADWTTTLRPGTGSLIEPLMSTSQWRHVKALLRALLVALPIVILMLWPGNLIWHTSSPQDTYQGKLLMKGTDGRWEVKSIEHLVERPKYLFISPIGSRDKGEEPRYRTAAQALAEAEGFTAIFLHESCFVRGITSRVKAGELSKLEGQRITDYDIYTLCDVVRTSGKVAFLYPNPQIPMEFREEWGKRMWTFLEGSSSPWKLNRLLPLGLRQHSRFGRTSTPDLSEVSRNTGNQNSLSDMAYAAIGLLRYRVERDRGASSDSTLFQTLAHLSLKNDSDKVIDRIISLLPRQRLSNDIPRHASNDVIWTSLCEKDSFGTLVHHITPLCEVVGVAEEDQTVFLDNCHVINIRWKDFPRMRIRGGQGGARRIVVRALVLGTAALIAIAVPLAIFSGVGHAASEHFNSSDSSRSPFGLGMELGKAIDRLGRRDHEISKHITTATLALAILCSVSAYIVAVITPFIVYRYISGTFLDCSPCLIGFEGLMPIREIEERIFGIFIGRLRYASSASHLFTDERGLDPTNRWYQEGRPFWIEGSSDSEDTMKLLKKGQRVFTLVDFGTLSVIVFAVNRPPSVALLSGREGGMLRAVLCSWSFRNDCLYKEAVVRMPSSVLANAKPTSWVKLCIQSLDEARQA</sequence>
<evidence type="ECO:0000313" key="4">
    <source>
        <dbReference type="Proteomes" id="UP000070121"/>
    </source>
</evidence>
<keyword evidence="2" id="KW-0472">Membrane</keyword>
<evidence type="ECO:0000256" key="1">
    <source>
        <dbReference type="SAM" id="MobiDB-lite"/>
    </source>
</evidence>
<name>A0A135UAW7_9PEZI</name>
<comment type="caution">
    <text evidence="3">The sequence shown here is derived from an EMBL/GenBank/DDBJ whole genome shotgun (WGS) entry which is preliminary data.</text>
</comment>
<feature type="transmembrane region" description="Helical" evidence="2">
    <location>
        <begin position="94"/>
        <end position="117"/>
    </location>
</feature>
<reference evidence="3 4" key="1">
    <citation type="submission" date="2014-02" db="EMBL/GenBank/DDBJ databases">
        <title>The genome sequence of Colletotrichum salicis CBS 607.94.</title>
        <authorList>
            <person name="Baroncelli R."/>
            <person name="Thon M.R."/>
        </authorList>
    </citation>
    <scope>NUCLEOTIDE SEQUENCE [LARGE SCALE GENOMIC DNA]</scope>
    <source>
        <strain evidence="3 4">CBS 607.94</strain>
    </source>
</reference>
<evidence type="ECO:0000256" key="2">
    <source>
        <dbReference type="SAM" id="Phobius"/>
    </source>
</evidence>
<organism evidence="3 4">
    <name type="scientific">Colletotrichum salicis</name>
    <dbReference type="NCBI Taxonomy" id="1209931"/>
    <lineage>
        <taxon>Eukaryota</taxon>
        <taxon>Fungi</taxon>
        <taxon>Dikarya</taxon>
        <taxon>Ascomycota</taxon>
        <taxon>Pezizomycotina</taxon>
        <taxon>Sordariomycetes</taxon>
        <taxon>Hypocreomycetidae</taxon>
        <taxon>Glomerellales</taxon>
        <taxon>Glomerellaceae</taxon>
        <taxon>Colletotrichum</taxon>
        <taxon>Colletotrichum acutatum species complex</taxon>
    </lineage>
</organism>
<dbReference type="Proteomes" id="UP000070121">
    <property type="component" value="Unassembled WGS sequence"/>
</dbReference>
<dbReference type="STRING" id="1209931.A0A135UAW7"/>
<feature type="region of interest" description="Disordered" evidence="1">
    <location>
        <begin position="28"/>
        <end position="47"/>
    </location>
</feature>
<keyword evidence="2" id="KW-1133">Transmembrane helix</keyword>
<protein>
    <submittedName>
        <fullName evidence="3">Uncharacterized protein</fullName>
    </submittedName>
</protein>
<gene>
    <name evidence="3" type="ORF">CSAL01_10116</name>
</gene>
<dbReference type="AlphaFoldDB" id="A0A135UAW7"/>
<accession>A0A135UAW7</accession>
<feature type="transmembrane region" description="Helical" evidence="2">
    <location>
        <begin position="433"/>
        <end position="455"/>
    </location>
</feature>
<dbReference type="EMBL" id="JFFI01001613">
    <property type="protein sequence ID" value="KXH57525.1"/>
    <property type="molecule type" value="Genomic_DNA"/>
</dbReference>